<feature type="region of interest" description="Disordered" evidence="1">
    <location>
        <begin position="71"/>
        <end position="90"/>
    </location>
</feature>
<feature type="compositionally biased region" description="Basic and acidic residues" evidence="1">
    <location>
        <begin position="288"/>
        <end position="302"/>
    </location>
</feature>
<feature type="compositionally biased region" description="Polar residues" evidence="1">
    <location>
        <begin position="72"/>
        <end position="90"/>
    </location>
</feature>
<sequence>MRNKGGRGPHALTHTSMTAPRSVLAAAQGIHPPPPCPAARLPSLTLPQKWKTYISPNPPSTVMLLFHHRPASHSSPPGFHSSTTPSRLHCATSQANPRCTISPTLVITINSSLPSRLKSEKSSPHNGNMPSFSRHSTMPTVIHTKAPSISKKDRSVGFHEDPVTHVSRPVTHQESWAAYDFELHAQKCAYCRDPYEVHRNKQHLCERGHSLAQDVAAILYNHKDGETYSTAEEDNKLVRVEIPSAYVQVRGLLKAIERSLRHRSRTPFVSMDKTYFIPARQPTRARSVKIEQSPKSRPRSGEIVDWPGEEVRLEKSISVPHSKSKRGSLYDQDLANQRRNASRYNVEVREPSRRDFLENRLSGYYR</sequence>
<dbReference type="AlphaFoldDB" id="A0A9W4U9W4"/>
<protein>
    <submittedName>
        <fullName evidence="2">Uncharacterized protein</fullName>
    </submittedName>
</protein>
<evidence type="ECO:0000313" key="3">
    <source>
        <dbReference type="Proteomes" id="UP001152607"/>
    </source>
</evidence>
<organism evidence="2 3">
    <name type="scientific">Periconia digitata</name>
    <dbReference type="NCBI Taxonomy" id="1303443"/>
    <lineage>
        <taxon>Eukaryota</taxon>
        <taxon>Fungi</taxon>
        <taxon>Dikarya</taxon>
        <taxon>Ascomycota</taxon>
        <taxon>Pezizomycotina</taxon>
        <taxon>Dothideomycetes</taxon>
        <taxon>Pleosporomycetidae</taxon>
        <taxon>Pleosporales</taxon>
        <taxon>Massarineae</taxon>
        <taxon>Periconiaceae</taxon>
        <taxon>Periconia</taxon>
    </lineage>
</organism>
<name>A0A9W4U9W4_9PLEO</name>
<dbReference type="EMBL" id="CAOQHR010000003">
    <property type="protein sequence ID" value="CAI6332044.1"/>
    <property type="molecule type" value="Genomic_DNA"/>
</dbReference>
<evidence type="ECO:0000313" key="2">
    <source>
        <dbReference type="EMBL" id="CAI6332044.1"/>
    </source>
</evidence>
<dbReference type="Proteomes" id="UP001152607">
    <property type="component" value="Unassembled WGS sequence"/>
</dbReference>
<proteinExistence type="predicted"/>
<comment type="caution">
    <text evidence="2">The sequence shown here is derived from an EMBL/GenBank/DDBJ whole genome shotgun (WGS) entry which is preliminary data.</text>
</comment>
<accession>A0A9W4U9W4</accession>
<feature type="region of interest" description="Disordered" evidence="1">
    <location>
        <begin position="283"/>
        <end position="304"/>
    </location>
</feature>
<evidence type="ECO:0000256" key="1">
    <source>
        <dbReference type="SAM" id="MobiDB-lite"/>
    </source>
</evidence>
<feature type="compositionally biased region" description="Polar residues" evidence="1">
    <location>
        <begin position="124"/>
        <end position="136"/>
    </location>
</feature>
<keyword evidence="3" id="KW-1185">Reference proteome</keyword>
<feature type="region of interest" description="Disordered" evidence="1">
    <location>
        <begin position="112"/>
        <end position="136"/>
    </location>
</feature>
<gene>
    <name evidence="2" type="ORF">PDIGIT_LOCUS5073</name>
</gene>
<dbReference type="OrthoDB" id="5387413at2759"/>
<reference evidence="2" key="1">
    <citation type="submission" date="2023-01" db="EMBL/GenBank/DDBJ databases">
        <authorList>
            <person name="Van Ghelder C."/>
            <person name="Rancurel C."/>
        </authorList>
    </citation>
    <scope>NUCLEOTIDE SEQUENCE</scope>
    <source>
        <strain evidence="2">CNCM I-4278</strain>
    </source>
</reference>